<dbReference type="GO" id="GO:0022857">
    <property type="term" value="F:transmembrane transporter activity"/>
    <property type="evidence" value="ECO:0007669"/>
    <property type="project" value="TreeGrafter"/>
</dbReference>
<evidence type="ECO:0000313" key="10">
    <source>
        <dbReference type="EMBL" id="MCU6705381.1"/>
    </source>
</evidence>
<feature type="transmembrane region" description="Helical" evidence="7">
    <location>
        <begin position="383"/>
        <end position="407"/>
    </location>
</feature>
<evidence type="ECO:0000259" key="9">
    <source>
        <dbReference type="Pfam" id="PF12704"/>
    </source>
</evidence>
<dbReference type="PANTHER" id="PTHR30572:SF4">
    <property type="entry name" value="ABC TRANSPORTER PERMEASE YTRF"/>
    <property type="match status" value="1"/>
</dbReference>
<sequence>MIENIRLSFKGILSHKIRSFLTMLGIIIGIAAIIAIVSTIKGTNEQIKNNLIGAGNNTVKIQLSNGDTVCDFSYEAPPSNVAMFTPDTKKRINELKEVESSTFYRTRNNPDNLFYLNNKMDSSTIYGVDKDYFDTVGYEIVEGKGFAERNFTKFDKVAVVDKTLAEGLFQGESPVGKVIDISGEPFTVIGVAVKNSNFEPVISSVEDYYTYNQTSSGLVFIPTNDWGIVFRYDEPENCIVKAVDTDSMTNAGKKSADILNENVSAVKGGSKETSASVEYKSDSLLEQAKSLQDLSSSTNKMLIWIASISLLVGGIGVMNIMLVSVTERTREIGLKKALGARKKRILAQFLTEAAVLTSIGGIIGVLTGIGLSQVIAKVAEVPVAISSASIVVSVVFSMVVGIVFGLIPSIKAAKLNPIDALRYE</sequence>
<proteinExistence type="inferred from homology"/>
<dbReference type="Proteomes" id="UP001208131">
    <property type="component" value="Unassembled WGS sequence"/>
</dbReference>
<dbReference type="EMBL" id="JAOQJZ010000004">
    <property type="protein sequence ID" value="MCU6705381.1"/>
    <property type="molecule type" value="Genomic_DNA"/>
</dbReference>
<reference evidence="10 11" key="1">
    <citation type="journal article" date="2021" name="ISME Commun">
        <title>Automated analysis of genomic sequences facilitates high-throughput and comprehensive description of bacteria.</title>
        <authorList>
            <person name="Hitch T.C.A."/>
        </authorList>
    </citation>
    <scope>NUCLEOTIDE SEQUENCE [LARGE SCALE GENOMIC DNA]</scope>
    <source>
        <strain evidence="10 11">Sanger_31</strain>
    </source>
</reference>
<keyword evidence="2" id="KW-1003">Cell membrane</keyword>
<evidence type="ECO:0000256" key="7">
    <source>
        <dbReference type="SAM" id="Phobius"/>
    </source>
</evidence>
<evidence type="ECO:0000259" key="8">
    <source>
        <dbReference type="Pfam" id="PF02687"/>
    </source>
</evidence>
<evidence type="ECO:0000256" key="3">
    <source>
        <dbReference type="ARBA" id="ARBA00022692"/>
    </source>
</evidence>
<feature type="domain" description="MacB-like periplasmic core" evidence="9">
    <location>
        <begin position="19"/>
        <end position="252"/>
    </location>
</feature>
<dbReference type="PANTHER" id="PTHR30572">
    <property type="entry name" value="MEMBRANE COMPONENT OF TRANSPORTER-RELATED"/>
    <property type="match status" value="1"/>
</dbReference>
<feature type="transmembrane region" description="Helical" evidence="7">
    <location>
        <begin position="20"/>
        <end position="40"/>
    </location>
</feature>
<protein>
    <submittedName>
        <fullName evidence="10">ABC transporter permease</fullName>
    </submittedName>
</protein>
<keyword evidence="5 7" id="KW-0472">Membrane</keyword>
<dbReference type="RefSeq" id="WP_038670279.1">
    <property type="nucleotide sequence ID" value="NZ_JAOQJZ010000004.1"/>
</dbReference>
<keyword evidence="11" id="KW-1185">Reference proteome</keyword>
<dbReference type="AlphaFoldDB" id="A0AAE3IHT3"/>
<keyword evidence="3 7" id="KW-0812">Transmembrane</keyword>
<evidence type="ECO:0000256" key="5">
    <source>
        <dbReference type="ARBA" id="ARBA00023136"/>
    </source>
</evidence>
<feature type="transmembrane region" description="Helical" evidence="7">
    <location>
        <begin position="301"/>
        <end position="325"/>
    </location>
</feature>
<evidence type="ECO:0000256" key="4">
    <source>
        <dbReference type="ARBA" id="ARBA00022989"/>
    </source>
</evidence>
<comment type="caution">
    <text evidence="10">The sequence shown here is derived from an EMBL/GenBank/DDBJ whole genome shotgun (WGS) entry which is preliminary data.</text>
</comment>
<dbReference type="InterPro" id="IPR003838">
    <property type="entry name" value="ABC3_permease_C"/>
</dbReference>
<comment type="subcellular location">
    <subcellularLocation>
        <location evidence="1">Cell membrane</location>
        <topology evidence="1">Multi-pass membrane protein</topology>
    </subcellularLocation>
</comment>
<evidence type="ECO:0000256" key="2">
    <source>
        <dbReference type="ARBA" id="ARBA00022475"/>
    </source>
</evidence>
<dbReference type="GO" id="GO:0005886">
    <property type="term" value="C:plasma membrane"/>
    <property type="evidence" value="ECO:0007669"/>
    <property type="project" value="UniProtKB-SubCell"/>
</dbReference>
<evidence type="ECO:0000313" key="11">
    <source>
        <dbReference type="Proteomes" id="UP001208131"/>
    </source>
</evidence>
<gene>
    <name evidence="10" type="ORF">OCV57_05525</name>
</gene>
<dbReference type="Pfam" id="PF02687">
    <property type="entry name" value="FtsX"/>
    <property type="match status" value="1"/>
</dbReference>
<dbReference type="Pfam" id="PF12704">
    <property type="entry name" value="MacB_PCD"/>
    <property type="match status" value="1"/>
</dbReference>
<dbReference type="InterPro" id="IPR025857">
    <property type="entry name" value="MacB_PCD"/>
</dbReference>
<comment type="similarity">
    <text evidence="6">Belongs to the ABC-4 integral membrane protein family.</text>
</comment>
<evidence type="ECO:0000256" key="1">
    <source>
        <dbReference type="ARBA" id="ARBA00004651"/>
    </source>
</evidence>
<accession>A0AAE3IHT3</accession>
<keyword evidence="4 7" id="KW-1133">Transmembrane helix</keyword>
<feature type="domain" description="ABC3 transporter permease C-terminal" evidence="8">
    <location>
        <begin position="305"/>
        <end position="417"/>
    </location>
</feature>
<name>A0AAE3IHT3_9FIRM</name>
<organism evidence="10 11">
    <name type="scientific">Hominimerdicola aceti</name>
    <dbReference type="NCBI Taxonomy" id="2981726"/>
    <lineage>
        <taxon>Bacteria</taxon>
        <taxon>Bacillati</taxon>
        <taxon>Bacillota</taxon>
        <taxon>Clostridia</taxon>
        <taxon>Eubacteriales</taxon>
        <taxon>Oscillospiraceae</taxon>
        <taxon>Hominimerdicola</taxon>
    </lineage>
</organism>
<evidence type="ECO:0000256" key="6">
    <source>
        <dbReference type="ARBA" id="ARBA00038076"/>
    </source>
</evidence>
<dbReference type="InterPro" id="IPR050250">
    <property type="entry name" value="Macrolide_Exporter_MacB"/>
</dbReference>
<feature type="transmembrane region" description="Helical" evidence="7">
    <location>
        <begin position="345"/>
        <end position="371"/>
    </location>
</feature>